<dbReference type="Proteomes" id="UP001171916">
    <property type="component" value="Unassembled WGS sequence"/>
</dbReference>
<reference evidence="1" key="1">
    <citation type="submission" date="2023-06" db="EMBL/GenBank/DDBJ databases">
        <title>Robiginitalea aurantiacus sp. nov. and Algoriphagus sediminis sp. nov., isolated from coastal sediment.</title>
        <authorList>
            <person name="Zhou Z.Y."/>
            <person name="An J."/>
            <person name="Jia Y.W."/>
            <person name="Du Z.J."/>
        </authorList>
    </citation>
    <scope>NUCLEOTIDE SEQUENCE</scope>
    <source>
        <strain evidence="1">C2-7</strain>
    </source>
</reference>
<dbReference type="PROSITE" id="PS51257">
    <property type="entry name" value="PROKAR_LIPOPROTEIN"/>
    <property type="match status" value="1"/>
</dbReference>
<organism evidence="1 2">
    <name type="scientific">Algoriphagus sediminis</name>
    <dbReference type="NCBI Taxonomy" id="3057113"/>
    <lineage>
        <taxon>Bacteria</taxon>
        <taxon>Pseudomonadati</taxon>
        <taxon>Bacteroidota</taxon>
        <taxon>Cytophagia</taxon>
        <taxon>Cytophagales</taxon>
        <taxon>Cyclobacteriaceae</taxon>
        <taxon>Algoriphagus</taxon>
    </lineage>
</organism>
<dbReference type="EMBL" id="JAUEPH010000003">
    <property type="protein sequence ID" value="MDN3203799.1"/>
    <property type="molecule type" value="Genomic_DNA"/>
</dbReference>
<proteinExistence type="predicted"/>
<dbReference type="RefSeq" id="WP_289999362.1">
    <property type="nucleotide sequence ID" value="NZ_JAUEPH010000003.1"/>
</dbReference>
<evidence type="ECO:0000313" key="2">
    <source>
        <dbReference type="Proteomes" id="UP001171916"/>
    </source>
</evidence>
<sequence length="282" mass="31328">MKNLKSIFSIAFAFSLGILMLSCSEETETPTPSLDEADETSQEIDLTATLEDVDEVILVGFQRNGFSDRTTVTLEEDLCASVDIQWEPTAKKMTIDFGEGCTSPRGVTRSGKIIVEYTGRYWAPGTTITTTFENFFVNERQIEGTRVVTNEGFNAEESFFTFSTSLEGGRITWPDGTSRITDARHQKRIYLPNGDRGLIHAVLGGSRGENRNSNKYATEISEPLIFLQGCIRTGVRIPSAGIMSIGIENRGRIEVDFGDEGCDREVTIRRGDQERTITLPRP</sequence>
<gene>
    <name evidence="1" type="ORF">QVH07_06545</name>
</gene>
<evidence type="ECO:0008006" key="3">
    <source>
        <dbReference type="Google" id="ProtNLM"/>
    </source>
</evidence>
<evidence type="ECO:0000313" key="1">
    <source>
        <dbReference type="EMBL" id="MDN3203799.1"/>
    </source>
</evidence>
<name>A0ABT7YBA7_9BACT</name>
<accession>A0ABT7YBA7</accession>
<comment type="caution">
    <text evidence="1">The sequence shown here is derived from an EMBL/GenBank/DDBJ whole genome shotgun (WGS) entry which is preliminary data.</text>
</comment>
<protein>
    <recommendedName>
        <fullName evidence="3">Lipoprotein</fullName>
    </recommendedName>
</protein>
<keyword evidence="2" id="KW-1185">Reference proteome</keyword>